<dbReference type="GO" id="GO:0015648">
    <property type="term" value="F:lipid-linked peptidoglycan transporter activity"/>
    <property type="evidence" value="ECO:0007669"/>
    <property type="project" value="TreeGrafter"/>
</dbReference>
<organism evidence="7 8">
    <name type="scientific">Altererythrobacter lutimaris</name>
    <dbReference type="NCBI Taxonomy" id="2743979"/>
    <lineage>
        <taxon>Bacteria</taxon>
        <taxon>Pseudomonadati</taxon>
        <taxon>Pseudomonadota</taxon>
        <taxon>Alphaproteobacteria</taxon>
        <taxon>Sphingomonadales</taxon>
        <taxon>Erythrobacteraceae</taxon>
        <taxon>Altererythrobacter</taxon>
    </lineage>
</organism>
<feature type="transmembrane region" description="Helical" evidence="6">
    <location>
        <begin position="75"/>
        <end position="95"/>
    </location>
</feature>
<evidence type="ECO:0000256" key="5">
    <source>
        <dbReference type="ARBA" id="ARBA00023136"/>
    </source>
</evidence>
<keyword evidence="6" id="KW-0961">Cell wall biogenesis/degradation</keyword>
<accession>A0A850H3J8</accession>
<protein>
    <recommendedName>
        <fullName evidence="6">Peptidoglycan glycosyltransferase MrdB</fullName>
        <shortName evidence="6">PGT</shortName>
        <ecNumber evidence="6">2.4.99.28</ecNumber>
    </recommendedName>
    <alternativeName>
        <fullName evidence="6">Cell elongation protein RodA</fullName>
    </alternativeName>
    <alternativeName>
        <fullName evidence="6">Cell wall polymerase</fullName>
    </alternativeName>
    <alternativeName>
        <fullName evidence="6">Peptidoglycan polymerase</fullName>
        <shortName evidence="6">PG polymerase</shortName>
    </alternativeName>
</protein>
<comment type="pathway">
    <text evidence="6">Cell wall biogenesis; peptidoglycan biosynthesis.</text>
</comment>
<dbReference type="UniPathway" id="UPA00219"/>
<keyword evidence="6" id="KW-0997">Cell inner membrane</keyword>
<keyword evidence="3 6" id="KW-0133">Cell shape</keyword>
<gene>
    <name evidence="6 7" type="primary">rodA</name>
    <name evidence="6" type="synonym">mrdB</name>
    <name evidence="7" type="ORF">HUO12_02420</name>
</gene>
<dbReference type="PANTHER" id="PTHR30474:SF1">
    <property type="entry name" value="PEPTIDOGLYCAN GLYCOSYLTRANSFERASE MRDB"/>
    <property type="match status" value="1"/>
</dbReference>
<dbReference type="GO" id="GO:0009252">
    <property type="term" value="P:peptidoglycan biosynthetic process"/>
    <property type="evidence" value="ECO:0007669"/>
    <property type="project" value="UniProtKB-UniRule"/>
</dbReference>
<comment type="function">
    <text evidence="6">Peptidoglycan polymerase that is essential for cell wall elongation.</text>
</comment>
<dbReference type="GO" id="GO:0032153">
    <property type="term" value="C:cell division site"/>
    <property type="evidence" value="ECO:0007669"/>
    <property type="project" value="TreeGrafter"/>
</dbReference>
<keyword evidence="6" id="KW-1003">Cell membrane</keyword>
<dbReference type="HAMAP" id="MF_02079">
    <property type="entry name" value="PGT_RodA"/>
    <property type="match status" value="1"/>
</dbReference>
<feature type="transmembrane region" description="Helical" evidence="6">
    <location>
        <begin position="47"/>
        <end position="63"/>
    </location>
</feature>
<keyword evidence="2 6" id="KW-0812">Transmembrane</keyword>
<feature type="transmembrane region" description="Helical" evidence="6">
    <location>
        <begin position="16"/>
        <end position="35"/>
    </location>
</feature>
<comment type="catalytic activity">
    <reaction evidence="6">
        <text>[GlcNAc-(1-&gt;4)-Mur2Ac(oyl-L-Ala-gamma-D-Glu-L-Lys-D-Ala-D-Ala)](n)-di-trans,octa-cis-undecaprenyl diphosphate + beta-D-GlcNAc-(1-&gt;4)-Mur2Ac(oyl-L-Ala-gamma-D-Glu-L-Lys-D-Ala-D-Ala)-di-trans,octa-cis-undecaprenyl diphosphate = [GlcNAc-(1-&gt;4)-Mur2Ac(oyl-L-Ala-gamma-D-Glu-L-Lys-D-Ala-D-Ala)](n+1)-di-trans,octa-cis-undecaprenyl diphosphate + di-trans,octa-cis-undecaprenyl diphosphate + H(+)</text>
        <dbReference type="Rhea" id="RHEA:23708"/>
        <dbReference type="Rhea" id="RHEA-COMP:9602"/>
        <dbReference type="Rhea" id="RHEA-COMP:9603"/>
        <dbReference type="ChEBI" id="CHEBI:15378"/>
        <dbReference type="ChEBI" id="CHEBI:58405"/>
        <dbReference type="ChEBI" id="CHEBI:60033"/>
        <dbReference type="ChEBI" id="CHEBI:78435"/>
        <dbReference type="EC" id="2.4.99.28"/>
    </reaction>
</comment>
<evidence type="ECO:0000256" key="2">
    <source>
        <dbReference type="ARBA" id="ARBA00022692"/>
    </source>
</evidence>
<keyword evidence="6" id="KW-0808">Transferase</keyword>
<comment type="similarity">
    <text evidence="6">Belongs to the SEDS family. MrdB/RodA subfamily.</text>
</comment>
<evidence type="ECO:0000256" key="3">
    <source>
        <dbReference type="ARBA" id="ARBA00022960"/>
    </source>
</evidence>
<dbReference type="GO" id="GO:0005886">
    <property type="term" value="C:plasma membrane"/>
    <property type="evidence" value="ECO:0007669"/>
    <property type="project" value="UniProtKB-SubCell"/>
</dbReference>
<reference evidence="7 8" key="1">
    <citation type="submission" date="2020-06" db="EMBL/GenBank/DDBJ databases">
        <title>Altererythrobacter lutimaris sp. nov., a marine bacterium isolated from a tidal flat.</title>
        <authorList>
            <person name="Kim D."/>
            <person name="Yoo Y."/>
            <person name="Kim J.-J."/>
        </authorList>
    </citation>
    <scope>NUCLEOTIDE SEQUENCE [LARGE SCALE GENOMIC DNA]</scope>
    <source>
        <strain evidence="7 8">JGD-16</strain>
    </source>
</reference>
<dbReference type="GO" id="GO:0008955">
    <property type="term" value="F:peptidoglycan glycosyltransferase activity"/>
    <property type="evidence" value="ECO:0007669"/>
    <property type="project" value="UniProtKB-UniRule"/>
</dbReference>
<feature type="transmembrane region" description="Helical" evidence="6">
    <location>
        <begin position="183"/>
        <end position="202"/>
    </location>
</feature>
<sequence length="371" mass="39974">MNSIVPAPIARQPWQMLIPLFALIAFGAAVLYSAAGGSMQPYASSHLIRFGVFLAMASVIAVMPRDFVKFMTYPAYIGVLLMLVAVEAMGFVGGGSQRWLNLGFMQLQPSELMKPVIILTLARFYDGLPVGMFNSWQAFVPAGALIGLPVLLVLMQPDLGTSLAIVFGGVVIMFLAGLPMKWFVWGAGAAAVAAPLAFFFGLQPYQQRRVTTFLDPESDPLGAGYHITQSKIAIGSGGITGKGFNEGSQSHLNYLPEPHTDFVFATMAEEWGLIGGVFVIGVFAIILSWGWKVARASQDRFARLIAGGMVATIFFYVAINLMMVMGLAPVVGIPLPFMSHGGSSMMTNMICIGALLMVNRWNRNSPKARFG</sequence>
<dbReference type="Proteomes" id="UP000546031">
    <property type="component" value="Unassembled WGS sequence"/>
</dbReference>
<dbReference type="GO" id="GO:0071555">
    <property type="term" value="P:cell wall organization"/>
    <property type="evidence" value="ECO:0007669"/>
    <property type="project" value="UniProtKB-KW"/>
</dbReference>
<keyword evidence="6" id="KW-0328">Glycosyltransferase</keyword>
<dbReference type="PANTHER" id="PTHR30474">
    <property type="entry name" value="CELL CYCLE PROTEIN"/>
    <property type="match status" value="1"/>
</dbReference>
<dbReference type="EC" id="2.4.99.28" evidence="6"/>
<dbReference type="GO" id="GO:0008360">
    <property type="term" value="P:regulation of cell shape"/>
    <property type="evidence" value="ECO:0007669"/>
    <property type="project" value="UniProtKB-KW"/>
</dbReference>
<dbReference type="RefSeq" id="WP_176272093.1">
    <property type="nucleotide sequence ID" value="NZ_JABWTA010000001.1"/>
</dbReference>
<dbReference type="GO" id="GO:0051301">
    <property type="term" value="P:cell division"/>
    <property type="evidence" value="ECO:0007669"/>
    <property type="project" value="InterPro"/>
</dbReference>
<dbReference type="Pfam" id="PF01098">
    <property type="entry name" value="FTSW_RODA_SPOVE"/>
    <property type="match status" value="1"/>
</dbReference>
<comment type="caution">
    <text evidence="7">The sequence shown here is derived from an EMBL/GenBank/DDBJ whole genome shotgun (WGS) entry which is preliminary data.</text>
</comment>
<name>A0A850H3J8_9SPHN</name>
<dbReference type="InterPro" id="IPR011923">
    <property type="entry name" value="RodA/MrdB"/>
</dbReference>
<evidence type="ECO:0000256" key="6">
    <source>
        <dbReference type="HAMAP-Rule" id="MF_02079"/>
    </source>
</evidence>
<keyword evidence="6" id="KW-0573">Peptidoglycan synthesis</keyword>
<dbReference type="InterPro" id="IPR001182">
    <property type="entry name" value="FtsW/RodA"/>
</dbReference>
<keyword evidence="5 6" id="KW-0472">Membrane</keyword>
<proteinExistence type="inferred from homology"/>
<evidence type="ECO:0000256" key="4">
    <source>
        <dbReference type="ARBA" id="ARBA00022989"/>
    </source>
</evidence>
<feature type="transmembrane region" description="Helical" evidence="6">
    <location>
        <begin position="159"/>
        <end position="176"/>
    </location>
</feature>
<evidence type="ECO:0000313" key="8">
    <source>
        <dbReference type="Proteomes" id="UP000546031"/>
    </source>
</evidence>
<evidence type="ECO:0000256" key="1">
    <source>
        <dbReference type="ARBA" id="ARBA00004141"/>
    </source>
</evidence>
<feature type="transmembrane region" description="Helical" evidence="6">
    <location>
        <begin position="337"/>
        <end position="358"/>
    </location>
</feature>
<keyword evidence="4 6" id="KW-1133">Transmembrane helix</keyword>
<dbReference type="NCBIfam" id="TIGR02210">
    <property type="entry name" value="rodA_shape"/>
    <property type="match status" value="1"/>
</dbReference>
<dbReference type="EMBL" id="JABWTA010000001">
    <property type="protein sequence ID" value="NVE93744.1"/>
    <property type="molecule type" value="Genomic_DNA"/>
</dbReference>
<dbReference type="AlphaFoldDB" id="A0A850H3J8"/>
<feature type="transmembrane region" description="Helical" evidence="6">
    <location>
        <begin position="271"/>
        <end position="289"/>
    </location>
</feature>
<keyword evidence="8" id="KW-1185">Reference proteome</keyword>
<comment type="subcellular location">
    <subcellularLocation>
        <location evidence="6">Cell inner membrane</location>
        <topology evidence="6">Multi-pass membrane protein</topology>
    </subcellularLocation>
    <subcellularLocation>
        <location evidence="1">Membrane</location>
        <topology evidence="1">Multi-pass membrane protein</topology>
    </subcellularLocation>
</comment>
<evidence type="ECO:0000313" key="7">
    <source>
        <dbReference type="EMBL" id="NVE93744.1"/>
    </source>
</evidence>
<feature type="transmembrane region" description="Helical" evidence="6">
    <location>
        <begin position="301"/>
        <end position="325"/>
    </location>
</feature>